<proteinExistence type="predicted"/>
<comment type="caution">
    <text evidence="1">The sequence shown here is derived from an EMBL/GenBank/DDBJ whole genome shotgun (WGS) entry which is preliminary data.</text>
</comment>
<accession>A0ACB9DQK9</accession>
<gene>
    <name evidence="1" type="ORF">L6452_12212</name>
</gene>
<evidence type="ECO:0000313" key="2">
    <source>
        <dbReference type="Proteomes" id="UP001055879"/>
    </source>
</evidence>
<dbReference type="Proteomes" id="UP001055879">
    <property type="component" value="Linkage Group LG03"/>
</dbReference>
<sequence length="333" mass="36446">MPTYLKFMKDILSKKRKIEDHATIALTEECSAIIQNKLPPKLQDPGSFSIPVQIGVFHFDKVLCDLGASINLLPLSIFRKLGLGEVKPTNMTLQLADRSVKYPYGIVEDVLIKVGKFYFPVDFVVLDMEEDVDVPLILGRPFLATSKALIDMEEGVMTFRVGNEKVTFHVLKSVEDRAELERRSIGSEMGDDEKTDVSRDSEKFPRDKEVSMAKYIVQQYIAATGGERALNSVDNMFAVGKVKMVASEFIASDGISMNCNGLSLGGSVMKLESVRNNGGGEMGGFVLWQKRPNLWSLELVVSGCKISADSDGGGGGMTGNGRDRDVVEGGGME</sequence>
<name>A0ACB9DQK9_ARCLA</name>
<keyword evidence="2" id="KW-1185">Reference proteome</keyword>
<organism evidence="1 2">
    <name type="scientific">Arctium lappa</name>
    <name type="common">Greater burdock</name>
    <name type="synonym">Lappa major</name>
    <dbReference type="NCBI Taxonomy" id="4217"/>
    <lineage>
        <taxon>Eukaryota</taxon>
        <taxon>Viridiplantae</taxon>
        <taxon>Streptophyta</taxon>
        <taxon>Embryophyta</taxon>
        <taxon>Tracheophyta</taxon>
        <taxon>Spermatophyta</taxon>
        <taxon>Magnoliopsida</taxon>
        <taxon>eudicotyledons</taxon>
        <taxon>Gunneridae</taxon>
        <taxon>Pentapetalae</taxon>
        <taxon>asterids</taxon>
        <taxon>campanulids</taxon>
        <taxon>Asterales</taxon>
        <taxon>Asteraceae</taxon>
        <taxon>Carduoideae</taxon>
        <taxon>Cardueae</taxon>
        <taxon>Arctiinae</taxon>
        <taxon>Arctium</taxon>
    </lineage>
</organism>
<protein>
    <submittedName>
        <fullName evidence="1">Uncharacterized protein</fullName>
    </submittedName>
</protein>
<evidence type="ECO:0000313" key="1">
    <source>
        <dbReference type="EMBL" id="KAI3748832.1"/>
    </source>
</evidence>
<reference evidence="1 2" key="2">
    <citation type="journal article" date="2022" name="Mol. Ecol. Resour.">
        <title>The genomes of chicory, endive, great burdock and yacon provide insights into Asteraceae paleo-polyploidization history and plant inulin production.</title>
        <authorList>
            <person name="Fan W."/>
            <person name="Wang S."/>
            <person name="Wang H."/>
            <person name="Wang A."/>
            <person name="Jiang F."/>
            <person name="Liu H."/>
            <person name="Zhao H."/>
            <person name="Xu D."/>
            <person name="Zhang Y."/>
        </authorList>
    </citation>
    <scope>NUCLEOTIDE SEQUENCE [LARGE SCALE GENOMIC DNA]</scope>
    <source>
        <strain evidence="2">cv. Niubang</strain>
    </source>
</reference>
<reference evidence="2" key="1">
    <citation type="journal article" date="2022" name="Mol. Ecol. Resour.">
        <title>The genomes of chicory, endive, great burdock and yacon provide insights into Asteraceae palaeo-polyploidization history and plant inulin production.</title>
        <authorList>
            <person name="Fan W."/>
            <person name="Wang S."/>
            <person name="Wang H."/>
            <person name="Wang A."/>
            <person name="Jiang F."/>
            <person name="Liu H."/>
            <person name="Zhao H."/>
            <person name="Xu D."/>
            <person name="Zhang Y."/>
        </authorList>
    </citation>
    <scope>NUCLEOTIDE SEQUENCE [LARGE SCALE GENOMIC DNA]</scope>
    <source>
        <strain evidence="2">cv. Niubang</strain>
    </source>
</reference>
<dbReference type="EMBL" id="CM042049">
    <property type="protein sequence ID" value="KAI3748832.1"/>
    <property type="molecule type" value="Genomic_DNA"/>
</dbReference>